<accession>A0A4Q2UW92</accession>
<keyword evidence="1 2" id="KW-0597">Phosphoprotein</keyword>
<dbReference type="InterPro" id="IPR050595">
    <property type="entry name" value="Bact_response_regulator"/>
</dbReference>
<organism evidence="4 5">
    <name type="scientific">Spirosoma sordidisoli</name>
    <dbReference type="NCBI Taxonomy" id="2502893"/>
    <lineage>
        <taxon>Bacteria</taxon>
        <taxon>Pseudomonadati</taxon>
        <taxon>Bacteroidota</taxon>
        <taxon>Cytophagia</taxon>
        <taxon>Cytophagales</taxon>
        <taxon>Cytophagaceae</taxon>
        <taxon>Spirosoma</taxon>
    </lineage>
</organism>
<dbReference type="RefSeq" id="WP_077923513.1">
    <property type="nucleotide sequence ID" value="NZ_SBLB01000001.1"/>
</dbReference>
<dbReference type="PANTHER" id="PTHR44591">
    <property type="entry name" value="STRESS RESPONSE REGULATOR PROTEIN 1"/>
    <property type="match status" value="1"/>
</dbReference>
<gene>
    <name evidence="4" type="ORF">EQG79_08390</name>
</gene>
<dbReference type="InterPro" id="IPR011006">
    <property type="entry name" value="CheY-like_superfamily"/>
</dbReference>
<dbReference type="SUPFAM" id="SSF52172">
    <property type="entry name" value="CheY-like"/>
    <property type="match status" value="1"/>
</dbReference>
<dbReference type="GO" id="GO:0000160">
    <property type="term" value="P:phosphorelay signal transduction system"/>
    <property type="evidence" value="ECO:0007669"/>
    <property type="project" value="InterPro"/>
</dbReference>
<dbReference type="Pfam" id="PF00072">
    <property type="entry name" value="Response_reg"/>
    <property type="match status" value="1"/>
</dbReference>
<evidence type="ECO:0000259" key="3">
    <source>
        <dbReference type="PROSITE" id="PS50110"/>
    </source>
</evidence>
<protein>
    <submittedName>
        <fullName evidence="4">Response regulator</fullName>
    </submittedName>
</protein>
<proteinExistence type="predicted"/>
<feature type="modified residue" description="4-aspartylphosphate" evidence="2">
    <location>
        <position position="55"/>
    </location>
</feature>
<dbReference type="PANTHER" id="PTHR44591:SF3">
    <property type="entry name" value="RESPONSE REGULATORY DOMAIN-CONTAINING PROTEIN"/>
    <property type="match status" value="1"/>
</dbReference>
<dbReference type="AlphaFoldDB" id="A0A4Q2UW92"/>
<dbReference type="PROSITE" id="PS50110">
    <property type="entry name" value="RESPONSE_REGULATORY"/>
    <property type="match status" value="1"/>
</dbReference>
<evidence type="ECO:0000313" key="5">
    <source>
        <dbReference type="Proteomes" id="UP000290407"/>
    </source>
</evidence>
<keyword evidence="5" id="KW-1185">Reference proteome</keyword>
<dbReference type="Proteomes" id="UP000290407">
    <property type="component" value="Unassembled WGS sequence"/>
</dbReference>
<evidence type="ECO:0000256" key="2">
    <source>
        <dbReference type="PROSITE-ProRule" id="PRU00169"/>
    </source>
</evidence>
<feature type="domain" description="Response regulatory" evidence="3">
    <location>
        <begin position="6"/>
        <end position="122"/>
    </location>
</feature>
<dbReference type="Gene3D" id="3.40.50.2300">
    <property type="match status" value="1"/>
</dbReference>
<dbReference type="SMART" id="SM00448">
    <property type="entry name" value="REC"/>
    <property type="match status" value="1"/>
</dbReference>
<dbReference type="EMBL" id="SBLB01000001">
    <property type="protein sequence ID" value="RYC72120.1"/>
    <property type="molecule type" value="Genomic_DNA"/>
</dbReference>
<reference evidence="4 5" key="1">
    <citation type="submission" date="2019-01" db="EMBL/GenBank/DDBJ databases">
        <title>Spirosoma flava sp. nov., a propanil-degrading bacterium isolated from herbicide-contaminated soil.</title>
        <authorList>
            <person name="Zhang L."/>
            <person name="Jiang J.-D."/>
        </authorList>
    </citation>
    <scope>NUCLEOTIDE SEQUENCE [LARGE SCALE GENOMIC DNA]</scope>
    <source>
        <strain evidence="4 5">TY50</strain>
    </source>
</reference>
<comment type="caution">
    <text evidence="4">The sequence shown here is derived from an EMBL/GenBank/DDBJ whole genome shotgun (WGS) entry which is preliminary data.</text>
</comment>
<sequence>MENSYHVLHIDDDVFIRRIIEQALGAQFKITSFANGMEAMMWLESGNVPDIILTDLRMPMLDGTEMIDLIRSSSLYRHVPIIVLSSADDSALKVKCIDQGADDFIIKPFNPLEIEAKIKALLRRTNDRRTFRTDFDAARLSPFRQ</sequence>
<evidence type="ECO:0000313" key="4">
    <source>
        <dbReference type="EMBL" id="RYC72120.1"/>
    </source>
</evidence>
<evidence type="ECO:0000256" key="1">
    <source>
        <dbReference type="ARBA" id="ARBA00022553"/>
    </source>
</evidence>
<name>A0A4Q2UW92_9BACT</name>
<dbReference type="InterPro" id="IPR001789">
    <property type="entry name" value="Sig_transdc_resp-reg_receiver"/>
</dbReference>